<evidence type="ECO:0000313" key="2">
    <source>
        <dbReference type="EMBL" id="PSS13963.1"/>
    </source>
</evidence>
<feature type="region of interest" description="Disordered" evidence="1">
    <location>
        <begin position="106"/>
        <end position="135"/>
    </location>
</feature>
<dbReference type="Proteomes" id="UP000241394">
    <property type="component" value="Chromosome LG13"/>
</dbReference>
<evidence type="ECO:0000256" key="1">
    <source>
        <dbReference type="SAM" id="MobiDB-lite"/>
    </source>
</evidence>
<comment type="caution">
    <text evidence="2">The sequence shown here is derived from an EMBL/GenBank/DDBJ whole genome shotgun (WGS) entry which is preliminary data.</text>
</comment>
<feature type="compositionally biased region" description="Polar residues" evidence="1">
    <location>
        <begin position="42"/>
        <end position="67"/>
    </location>
</feature>
<dbReference type="OrthoDB" id="10420550at2759"/>
<feature type="compositionally biased region" description="Polar residues" evidence="1">
    <location>
        <begin position="1"/>
        <end position="11"/>
    </location>
</feature>
<sequence>MSEKATNQRNSAEPRKKPDKAARKHRSRSLLEIYAQTAVIEQGNNPGSLPSPAENSNKNGNKNSVPASVTDDEPRRASRRLAGKQPEYSPTLSDIEACEATRMRKSTRAISGLAKHQPEHIPNPAREVTNELEPRRESRRLPRIVIKRVPANI</sequence>
<accession>A0A2R6QS61</accession>
<reference evidence="3" key="2">
    <citation type="journal article" date="2018" name="BMC Genomics">
        <title>A manually annotated Actinidia chinensis var. chinensis (kiwifruit) genome highlights the challenges associated with draft genomes and gene prediction in plants.</title>
        <authorList>
            <person name="Pilkington S.M."/>
            <person name="Crowhurst R."/>
            <person name="Hilario E."/>
            <person name="Nardozza S."/>
            <person name="Fraser L."/>
            <person name="Peng Y."/>
            <person name="Gunaseelan K."/>
            <person name="Simpson R."/>
            <person name="Tahir J."/>
            <person name="Deroles S.C."/>
            <person name="Templeton K."/>
            <person name="Luo Z."/>
            <person name="Davy M."/>
            <person name="Cheng C."/>
            <person name="McNeilage M."/>
            <person name="Scaglione D."/>
            <person name="Liu Y."/>
            <person name="Zhang Q."/>
            <person name="Datson P."/>
            <person name="De Silva N."/>
            <person name="Gardiner S.E."/>
            <person name="Bassett H."/>
            <person name="Chagne D."/>
            <person name="McCallum J."/>
            <person name="Dzierzon H."/>
            <person name="Deng C."/>
            <person name="Wang Y.Y."/>
            <person name="Barron L."/>
            <person name="Manako K."/>
            <person name="Bowen J."/>
            <person name="Foster T.M."/>
            <person name="Erridge Z.A."/>
            <person name="Tiffin H."/>
            <person name="Waite C.N."/>
            <person name="Davies K.M."/>
            <person name="Grierson E.P."/>
            <person name="Laing W.A."/>
            <person name="Kirk R."/>
            <person name="Chen X."/>
            <person name="Wood M."/>
            <person name="Montefiori M."/>
            <person name="Brummell D.A."/>
            <person name="Schwinn K.E."/>
            <person name="Catanach A."/>
            <person name="Fullerton C."/>
            <person name="Li D."/>
            <person name="Meiyalaghan S."/>
            <person name="Nieuwenhuizen N."/>
            <person name="Read N."/>
            <person name="Prakash R."/>
            <person name="Hunter D."/>
            <person name="Zhang H."/>
            <person name="McKenzie M."/>
            <person name="Knabel M."/>
            <person name="Harris A."/>
            <person name="Allan A.C."/>
            <person name="Gleave A."/>
            <person name="Chen A."/>
            <person name="Janssen B.J."/>
            <person name="Plunkett B."/>
            <person name="Ampomah-Dwamena C."/>
            <person name="Voogd C."/>
            <person name="Leif D."/>
            <person name="Lafferty D."/>
            <person name="Souleyre E.J.F."/>
            <person name="Varkonyi-Gasic E."/>
            <person name="Gambi F."/>
            <person name="Hanley J."/>
            <person name="Yao J.L."/>
            <person name="Cheung J."/>
            <person name="David K.M."/>
            <person name="Warren B."/>
            <person name="Marsh K."/>
            <person name="Snowden K.C."/>
            <person name="Lin-Wang K."/>
            <person name="Brian L."/>
            <person name="Martinez-Sanchez M."/>
            <person name="Wang M."/>
            <person name="Ileperuma N."/>
            <person name="Macnee N."/>
            <person name="Campin R."/>
            <person name="McAtee P."/>
            <person name="Drummond R.S.M."/>
            <person name="Espley R.V."/>
            <person name="Ireland H.S."/>
            <person name="Wu R."/>
            <person name="Atkinson R.G."/>
            <person name="Karunairetnam S."/>
            <person name="Bulley S."/>
            <person name="Chunkath S."/>
            <person name="Hanley Z."/>
            <person name="Storey R."/>
            <person name="Thrimawithana A.H."/>
            <person name="Thomson S."/>
            <person name="David C."/>
            <person name="Testolin R."/>
            <person name="Huang H."/>
            <person name="Hellens R.P."/>
            <person name="Schaffer R.J."/>
        </authorList>
    </citation>
    <scope>NUCLEOTIDE SEQUENCE [LARGE SCALE GENOMIC DNA]</scope>
    <source>
        <strain evidence="3">cv. Red5</strain>
    </source>
</reference>
<dbReference type="EMBL" id="NKQK01000013">
    <property type="protein sequence ID" value="PSS13963.1"/>
    <property type="molecule type" value="Genomic_DNA"/>
</dbReference>
<name>A0A2R6QS61_ACTCC</name>
<dbReference type="Gramene" id="PSS13963">
    <property type="protein sequence ID" value="PSS13963"/>
    <property type="gene ID" value="CEY00_Acc14577"/>
</dbReference>
<evidence type="ECO:0000313" key="3">
    <source>
        <dbReference type="Proteomes" id="UP000241394"/>
    </source>
</evidence>
<dbReference type="InParanoid" id="A0A2R6QS61"/>
<reference evidence="2 3" key="1">
    <citation type="submission" date="2017-07" db="EMBL/GenBank/DDBJ databases">
        <title>An improved, manually edited Actinidia chinensis var. chinensis (kiwifruit) genome highlights the challenges associated with draft genomes and gene prediction in plants.</title>
        <authorList>
            <person name="Pilkington S."/>
            <person name="Crowhurst R."/>
            <person name="Hilario E."/>
            <person name="Nardozza S."/>
            <person name="Fraser L."/>
            <person name="Peng Y."/>
            <person name="Gunaseelan K."/>
            <person name="Simpson R."/>
            <person name="Tahir J."/>
            <person name="Deroles S."/>
            <person name="Templeton K."/>
            <person name="Luo Z."/>
            <person name="Davy M."/>
            <person name="Cheng C."/>
            <person name="Mcneilage M."/>
            <person name="Scaglione D."/>
            <person name="Liu Y."/>
            <person name="Zhang Q."/>
            <person name="Datson P."/>
            <person name="De Silva N."/>
            <person name="Gardiner S."/>
            <person name="Bassett H."/>
            <person name="Chagne D."/>
            <person name="Mccallum J."/>
            <person name="Dzierzon H."/>
            <person name="Deng C."/>
            <person name="Wang Y.-Y."/>
            <person name="Barron N."/>
            <person name="Manako K."/>
            <person name="Bowen J."/>
            <person name="Foster T."/>
            <person name="Erridge Z."/>
            <person name="Tiffin H."/>
            <person name="Waite C."/>
            <person name="Davies K."/>
            <person name="Grierson E."/>
            <person name="Laing W."/>
            <person name="Kirk R."/>
            <person name="Chen X."/>
            <person name="Wood M."/>
            <person name="Montefiori M."/>
            <person name="Brummell D."/>
            <person name="Schwinn K."/>
            <person name="Catanach A."/>
            <person name="Fullerton C."/>
            <person name="Li D."/>
            <person name="Meiyalaghan S."/>
            <person name="Nieuwenhuizen N."/>
            <person name="Read N."/>
            <person name="Prakash R."/>
            <person name="Hunter D."/>
            <person name="Zhang H."/>
            <person name="Mckenzie M."/>
            <person name="Knabel M."/>
            <person name="Harris A."/>
            <person name="Allan A."/>
            <person name="Chen A."/>
            <person name="Janssen B."/>
            <person name="Plunkett B."/>
            <person name="Dwamena C."/>
            <person name="Voogd C."/>
            <person name="Leif D."/>
            <person name="Lafferty D."/>
            <person name="Souleyre E."/>
            <person name="Varkonyi-Gasic E."/>
            <person name="Gambi F."/>
            <person name="Hanley J."/>
            <person name="Yao J.-L."/>
            <person name="Cheung J."/>
            <person name="David K."/>
            <person name="Warren B."/>
            <person name="Marsh K."/>
            <person name="Snowden K."/>
            <person name="Lin-Wang K."/>
            <person name="Brian L."/>
            <person name="Martinez-Sanchez M."/>
            <person name="Wang M."/>
            <person name="Ileperuma N."/>
            <person name="Macnee N."/>
            <person name="Campin R."/>
            <person name="Mcatee P."/>
            <person name="Drummond R."/>
            <person name="Espley R."/>
            <person name="Ireland H."/>
            <person name="Wu R."/>
            <person name="Atkinson R."/>
            <person name="Karunairetnam S."/>
            <person name="Bulley S."/>
            <person name="Chunkath S."/>
            <person name="Hanley Z."/>
            <person name="Storey R."/>
            <person name="Thrimawithana A."/>
            <person name="Thomson S."/>
            <person name="David C."/>
            <person name="Testolin R."/>
        </authorList>
    </citation>
    <scope>NUCLEOTIDE SEQUENCE [LARGE SCALE GENOMIC DNA]</scope>
    <source>
        <strain evidence="3">cv. Red5</strain>
        <tissue evidence="2">Young leaf</tissue>
    </source>
</reference>
<feature type="region of interest" description="Disordered" evidence="1">
    <location>
        <begin position="1"/>
        <end position="93"/>
    </location>
</feature>
<dbReference type="AlphaFoldDB" id="A0A2R6QS61"/>
<protein>
    <submittedName>
        <fullName evidence="2">Uncharacterized protein</fullName>
    </submittedName>
</protein>
<proteinExistence type="predicted"/>
<feature type="compositionally biased region" description="Basic and acidic residues" evidence="1">
    <location>
        <begin position="12"/>
        <end position="21"/>
    </location>
</feature>
<keyword evidence="3" id="KW-1185">Reference proteome</keyword>
<organism evidence="2 3">
    <name type="scientific">Actinidia chinensis var. chinensis</name>
    <name type="common">Chinese soft-hair kiwi</name>
    <dbReference type="NCBI Taxonomy" id="1590841"/>
    <lineage>
        <taxon>Eukaryota</taxon>
        <taxon>Viridiplantae</taxon>
        <taxon>Streptophyta</taxon>
        <taxon>Embryophyta</taxon>
        <taxon>Tracheophyta</taxon>
        <taxon>Spermatophyta</taxon>
        <taxon>Magnoliopsida</taxon>
        <taxon>eudicotyledons</taxon>
        <taxon>Gunneridae</taxon>
        <taxon>Pentapetalae</taxon>
        <taxon>asterids</taxon>
        <taxon>Ericales</taxon>
        <taxon>Actinidiaceae</taxon>
        <taxon>Actinidia</taxon>
    </lineage>
</organism>
<gene>
    <name evidence="2" type="ORF">CEY00_Acc14577</name>
</gene>